<keyword evidence="1" id="KW-0812">Transmembrane</keyword>
<accession>A0AAP0HN74</accession>
<dbReference type="AlphaFoldDB" id="A0AAP0HN74"/>
<evidence type="ECO:0008006" key="5">
    <source>
        <dbReference type="Google" id="ProtNLM"/>
    </source>
</evidence>
<name>A0AAP0HN74_9MAGN</name>
<evidence type="ECO:0000256" key="1">
    <source>
        <dbReference type="SAM" id="Phobius"/>
    </source>
</evidence>
<proteinExistence type="predicted"/>
<evidence type="ECO:0000256" key="2">
    <source>
        <dbReference type="SAM" id="SignalP"/>
    </source>
</evidence>
<feature type="signal peptide" evidence="2">
    <location>
        <begin position="1"/>
        <end position="17"/>
    </location>
</feature>
<dbReference type="EMBL" id="JBBNAE010000010">
    <property type="protein sequence ID" value="KAK9090717.1"/>
    <property type="molecule type" value="Genomic_DNA"/>
</dbReference>
<keyword evidence="1" id="KW-1133">Transmembrane helix</keyword>
<keyword evidence="1" id="KW-0472">Membrane</keyword>
<keyword evidence="2" id="KW-0732">Signal</keyword>
<sequence length="74" mass="8570">MFLSCSIFWASIKVVLCQLPVVGWVFQYSILVKRYIHAKEVFVSVCTCVCTHTLLLSCNFGRKFYDLLPCDSWL</sequence>
<evidence type="ECO:0000313" key="4">
    <source>
        <dbReference type="Proteomes" id="UP001417504"/>
    </source>
</evidence>
<organism evidence="3 4">
    <name type="scientific">Stephania japonica</name>
    <dbReference type="NCBI Taxonomy" id="461633"/>
    <lineage>
        <taxon>Eukaryota</taxon>
        <taxon>Viridiplantae</taxon>
        <taxon>Streptophyta</taxon>
        <taxon>Embryophyta</taxon>
        <taxon>Tracheophyta</taxon>
        <taxon>Spermatophyta</taxon>
        <taxon>Magnoliopsida</taxon>
        <taxon>Ranunculales</taxon>
        <taxon>Menispermaceae</taxon>
        <taxon>Menispermoideae</taxon>
        <taxon>Cissampelideae</taxon>
        <taxon>Stephania</taxon>
    </lineage>
</organism>
<feature type="chain" id="PRO_5042879562" description="Secreted protein" evidence="2">
    <location>
        <begin position="18"/>
        <end position="74"/>
    </location>
</feature>
<reference evidence="3 4" key="1">
    <citation type="submission" date="2024-01" db="EMBL/GenBank/DDBJ databases">
        <title>Genome assemblies of Stephania.</title>
        <authorList>
            <person name="Yang L."/>
        </authorList>
    </citation>
    <scope>NUCLEOTIDE SEQUENCE [LARGE SCALE GENOMIC DNA]</scope>
    <source>
        <strain evidence="3">QJT</strain>
        <tissue evidence="3">Leaf</tissue>
    </source>
</reference>
<evidence type="ECO:0000313" key="3">
    <source>
        <dbReference type="EMBL" id="KAK9090717.1"/>
    </source>
</evidence>
<protein>
    <recommendedName>
        <fullName evidence="5">Secreted protein</fullName>
    </recommendedName>
</protein>
<feature type="transmembrane region" description="Helical" evidence="1">
    <location>
        <begin position="41"/>
        <end position="60"/>
    </location>
</feature>
<keyword evidence="4" id="KW-1185">Reference proteome</keyword>
<gene>
    <name evidence="3" type="ORF">Sjap_023894</name>
</gene>
<comment type="caution">
    <text evidence="3">The sequence shown here is derived from an EMBL/GenBank/DDBJ whole genome shotgun (WGS) entry which is preliminary data.</text>
</comment>
<dbReference type="Proteomes" id="UP001417504">
    <property type="component" value="Unassembled WGS sequence"/>
</dbReference>